<evidence type="ECO:0000313" key="9">
    <source>
        <dbReference type="Proteomes" id="UP000595437"/>
    </source>
</evidence>
<dbReference type="GO" id="GO:0005643">
    <property type="term" value="C:nuclear pore"/>
    <property type="evidence" value="ECO:0007669"/>
    <property type="project" value="TreeGrafter"/>
</dbReference>
<name>A0A7T8HJW6_CALRO</name>
<dbReference type="InterPro" id="IPR016024">
    <property type="entry name" value="ARM-type_fold"/>
</dbReference>
<comment type="subcellular location">
    <subcellularLocation>
        <location evidence="2">Cytoplasm</location>
    </subcellularLocation>
    <subcellularLocation>
        <location evidence="1">Nucleus</location>
    </subcellularLocation>
</comment>
<feature type="non-terminal residue" evidence="8">
    <location>
        <position position="131"/>
    </location>
</feature>
<organism evidence="8 9">
    <name type="scientific">Caligus rogercresseyi</name>
    <name type="common">Sea louse</name>
    <dbReference type="NCBI Taxonomy" id="217165"/>
    <lineage>
        <taxon>Eukaryota</taxon>
        <taxon>Metazoa</taxon>
        <taxon>Ecdysozoa</taxon>
        <taxon>Arthropoda</taxon>
        <taxon>Crustacea</taxon>
        <taxon>Multicrustacea</taxon>
        <taxon>Hexanauplia</taxon>
        <taxon>Copepoda</taxon>
        <taxon>Siphonostomatoida</taxon>
        <taxon>Caligidae</taxon>
        <taxon>Caligus</taxon>
    </lineage>
</organism>
<keyword evidence="6" id="KW-0653">Protein transport</keyword>
<proteinExistence type="inferred from homology"/>
<accession>A0A7T8HJW6</accession>
<keyword evidence="7" id="KW-0539">Nucleus</keyword>
<dbReference type="Proteomes" id="UP000595437">
    <property type="component" value="Chromosome 8"/>
</dbReference>
<evidence type="ECO:0000256" key="6">
    <source>
        <dbReference type="ARBA" id="ARBA00022927"/>
    </source>
</evidence>
<evidence type="ECO:0008006" key="10">
    <source>
        <dbReference type="Google" id="ProtNLM"/>
    </source>
</evidence>
<dbReference type="GO" id="GO:0005737">
    <property type="term" value="C:cytoplasm"/>
    <property type="evidence" value="ECO:0007669"/>
    <property type="project" value="UniProtKB-SubCell"/>
</dbReference>
<dbReference type="EMBL" id="CP045897">
    <property type="protein sequence ID" value="QQP51136.1"/>
    <property type="molecule type" value="Genomic_DNA"/>
</dbReference>
<keyword evidence="9" id="KW-1185">Reference proteome</keyword>
<dbReference type="InterPro" id="IPR044189">
    <property type="entry name" value="XPO4/7-like"/>
</dbReference>
<comment type="similarity">
    <text evidence="3">Belongs to the exportin family.</text>
</comment>
<evidence type="ECO:0000256" key="3">
    <source>
        <dbReference type="ARBA" id="ARBA00009466"/>
    </source>
</evidence>
<keyword evidence="4" id="KW-0813">Transport</keyword>
<dbReference type="GO" id="GO:0005049">
    <property type="term" value="F:nuclear export signal receptor activity"/>
    <property type="evidence" value="ECO:0007669"/>
    <property type="project" value="InterPro"/>
</dbReference>
<dbReference type="OrthoDB" id="244158at2759"/>
<keyword evidence="5" id="KW-0963">Cytoplasm</keyword>
<evidence type="ECO:0000256" key="1">
    <source>
        <dbReference type="ARBA" id="ARBA00004123"/>
    </source>
</evidence>
<dbReference type="Gene3D" id="1.25.10.10">
    <property type="entry name" value="Leucine-rich Repeat Variant"/>
    <property type="match status" value="1"/>
</dbReference>
<dbReference type="PANTHER" id="PTHR12596">
    <property type="entry name" value="EXPORTIN 4,7-RELATED"/>
    <property type="match status" value="1"/>
</dbReference>
<protein>
    <recommendedName>
        <fullName evidence="10">Exportin-7</fullName>
    </recommendedName>
</protein>
<evidence type="ECO:0000256" key="4">
    <source>
        <dbReference type="ARBA" id="ARBA00022448"/>
    </source>
</evidence>
<evidence type="ECO:0000313" key="8">
    <source>
        <dbReference type="EMBL" id="QQP51136.1"/>
    </source>
</evidence>
<dbReference type="PANTHER" id="PTHR12596:SF2">
    <property type="entry name" value="EXPORTIN-7 ISOFORM X1"/>
    <property type="match status" value="1"/>
</dbReference>
<reference evidence="9" key="1">
    <citation type="submission" date="2021-01" db="EMBL/GenBank/DDBJ databases">
        <title>Caligus Genome Assembly.</title>
        <authorList>
            <person name="Gallardo-Escarate C."/>
        </authorList>
    </citation>
    <scope>NUCLEOTIDE SEQUENCE [LARGE SCALE GENOMIC DNA]</scope>
</reference>
<gene>
    <name evidence="8" type="ORF">FKW44_012385</name>
</gene>
<dbReference type="GO" id="GO:0006611">
    <property type="term" value="P:protein export from nucleus"/>
    <property type="evidence" value="ECO:0007669"/>
    <property type="project" value="TreeGrafter"/>
</dbReference>
<dbReference type="AlphaFoldDB" id="A0A7T8HJW6"/>
<dbReference type="SUPFAM" id="SSF48371">
    <property type="entry name" value="ARM repeat"/>
    <property type="match status" value="1"/>
</dbReference>
<feature type="non-terminal residue" evidence="8">
    <location>
        <position position="1"/>
    </location>
</feature>
<evidence type="ECO:0000256" key="2">
    <source>
        <dbReference type="ARBA" id="ARBA00004496"/>
    </source>
</evidence>
<evidence type="ECO:0000256" key="5">
    <source>
        <dbReference type="ARBA" id="ARBA00022490"/>
    </source>
</evidence>
<dbReference type="InterPro" id="IPR011989">
    <property type="entry name" value="ARM-like"/>
</dbReference>
<evidence type="ECO:0000256" key="7">
    <source>
        <dbReference type="ARBA" id="ARBA00023242"/>
    </source>
</evidence>
<sequence>NYVLTYLYNQPKLTPFVVQGLVTLFARITKLGWFDTKDNDFVFRKVIEDITKFLQGSSVDHCMMGVQLLSQLTCEMNQVSEADANRSLTKHRKVASSFRDTHLFEIFQLSCTLLRTAYDNRKNLNFNDESQ</sequence>